<accession>A0AAN6GV25</accession>
<proteinExistence type="inferred from homology"/>
<feature type="domain" description="Exocyst component Exo84 C-terminal" evidence="6">
    <location>
        <begin position="422"/>
        <end position="623"/>
    </location>
</feature>
<dbReference type="GO" id="GO:0000145">
    <property type="term" value="C:exocyst"/>
    <property type="evidence" value="ECO:0007669"/>
    <property type="project" value="InterPro"/>
</dbReference>
<evidence type="ECO:0000313" key="8">
    <source>
        <dbReference type="Proteomes" id="UP001176517"/>
    </source>
</evidence>
<dbReference type="InterPro" id="IPR032403">
    <property type="entry name" value="Exo84_C"/>
</dbReference>
<feature type="compositionally biased region" description="Low complexity" evidence="5">
    <location>
        <begin position="21"/>
        <end position="55"/>
    </location>
</feature>
<evidence type="ECO:0000313" key="7">
    <source>
        <dbReference type="EMBL" id="KAK0557613.1"/>
    </source>
</evidence>
<dbReference type="EMBL" id="JAPDMZ010000004">
    <property type="protein sequence ID" value="KAK0557613.1"/>
    <property type="molecule type" value="Genomic_DNA"/>
</dbReference>
<reference evidence="7" key="1">
    <citation type="journal article" date="2023" name="PhytoFront">
        <title>Draft Genome Resources of Seven Strains of Tilletia horrida, Causal Agent of Kernel Smut of Rice.</title>
        <authorList>
            <person name="Khanal S."/>
            <person name="Antony Babu S."/>
            <person name="Zhou X.G."/>
        </authorList>
    </citation>
    <scope>NUCLEOTIDE SEQUENCE</scope>
    <source>
        <strain evidence="7">TX6</strain>
    </source>
</reference>
<comment type="caution">
    <text evidence="7">The sequence shown here is derived from an EMBL/GenBank/DDBJ whole genome shotgun (WGS) entry which is preliminary data.</text>
</comment>
<evidence type="ECO:0000256" key="2">
    <source>
        <dbReference type="ARBA" id="ARBA00022448"/>
    </source>
</evidence>
<dbReference type="AlphaFoldDB" id="A0AAN6GV25"/>
<dbReference type="GO" id="GO:0006893">
    <property type="term" value="P:Golgi to plasma membrane transport"/>
    <property type="evidence" value="ECO:0007669"/>
    <property type="project" value="TreeGrafter"/>
</dbReference>
<dbReference type="InterPro" id="IPR042561">
    <property type="entry name" value="Exo84_C_1"/>
</dbReference>
<evidence type="ECO:0000256" key="3">
    <source>
        <dbReference type="ARBA" id="ARBA00022483"/>
    </source>
</evidence>
<feature type="region of interest" description="Disordered" evidence="5">
    <location>
        <begin position="1"/>
        <end position="100"/>
    </location>
</feature>
<keyword evidence="4" id="KW-0653">Protein transport</keyword>
<gene>
    <name evidence="7" type="primary">EXO84</name>
    <name evidence="7" type="ORF">OC846_000401</name>
</gene>
<dbReference type="InterPro" id="IPR042560">
    <property type="entry name" value="Exo84_C_2"/>
</dbReference>
<dbReference type="Pfam" id="PF16528">
    <property type="entry name" value="Exo84_C"/>
    <property type="match status" value="1"/>
</dbReference>
<dbReference type="Gene3D" id="1.20.58.1210">
    <property type="entry name" value="Exo84p, N-terminal helical domain"/>
    <property type="match status" value="1"/>
</dbReference>
<comment type="similarity">
    <text evidence="1">Belongs to the EXO84 family.</text>
</comment>
<organism evidence="7 8">
    <name type="scientific">Tilletia horrida</name>
    <dbReference type="NCBI Taxonomy" id="155126"/>
    <lineage>
        <taxon>Eukaryota</taxon>
        <taxon>Fungi</taxon>
        <taxon>Dikarya</taxon>
        <taxon>Basidiomycota</taxon>
        <taxon>Ustilaginomycotina</taxon>
        <taxon>Exobasidiomycetes</taxon>
        <taxon>Tilletiales</taxon>
        <taxon>Tilletiaceae</taxon>
        <taxon>Tilletia</taxon>
    </lineage>
</organism>
<keyword evidence="8" id="KW-1185">Reference proteome</keyword>
<evidence type="ECO:0000256" key="1">
    <source>
        <dbReference type="ARBA" id="ARBA00007210"/>
    </source>
</evidence>
<keyword evidence="2" id="KW-0813">Transport</keyword>
<protein>
    <submittedName>
        <fullName evidence="7">Exocyst complex component exo84</fullName>
    </submittedName>
</protein>
<sequence>MSRSLRSRPLTLYGSTDGHGQQQQQPAVPQLSRQTQQQQQQQQYDSASSSSNIFRKSSRRQQQIFPLSPSADPTTQSQYNGLQSPGTPKEGSSPGNARRMSTAIGNNLRKRLSMRYAEPTALGPGGLSAVPQMPALPPQFSTAQGGDDGGEGADAGPGMAGIGLRAGRMGGGAGVGGGGLVPSSSLGDGGLQLPSPSGFDGALTPRSGDAGAYTIDGGLGGSGAGAADGALQFQPRQGSLQHLHHQGGAVPDPGRPSADRRRGQAGAASTGTGGWERLERFARNPAVDLNLLTQSKFDPEAYLRATLNNHSEDGLRDFCSVLEATQAAANSDLRRTIFRNYKDFINISKEVSTLENDMLELKELLTEWRQLPDALQLVDVQAGAAKVRKGTRGISLSESATDIGSKGPGYASGPGANNQSSRMINDLIDDLAVRIALREWENAADLVDKGKETLASMNPNESAYLDLSTKLSRRISELVSAVSLQLSSPVSKKSTVVTHASIMIRLGQGEKARELFLEARTELLRKRTRMIKFEGDVGLYISELALVYFTVIKNTSEWYMSAFKENWMASGYVKWAAAQIQGYAEIFRRQVFGVADQDRKVIQEAMEITRSSAAQLKEVGLDFGFLIEELLKPSAFERPIPSLTLTLADDSMSSAHGHRASFISNPSNNVVGAGPRPTGSLISAQERRRTIMLAAGTMLPR</sequence>
<evidence type="ECO:0000256" key="4">
    <source>
        <dbReference type="ARBA" id="ARBA00022927"/>
    </source>
</evidence>
<feature type="region of interest" description="Disordered" evidence="5">
    <location>
        <begin position="186"/>
        <end position="205"/>
    </location>
</feature>
<dbReference type="SUPFAM" id="SSF74788">
    <property type="entry name" value="Cullin repeat-like"/>
    <property type="match status" value="1"/>
</dbReference>
<dbReference type="InterPro" id="IPR033961">
    <property type="entry name" value="Exo84"/>
</dbReference>
<evidence type="ECO:0000256" key="5">
    <source>
        <dbReference type="SAM" id="MobiDB-lite"/>
    </source>
</evidence>
<dbReference type="GO" id="GO:0006887">
    <property type="term" value="P:exocytosis"/>
    <property type="evidence" value="ECO:0007669"/>
    <property type="project" value="UniProtKB-KW"/>
</dbReference>
<dbReference type="InterPro" id="IPR016159">
    <property type="entry name" value="Cullin_repeat-like_dom_sf"/>
</dbReference>
<feature type="region of interest" description="Disordered" evidence="5">
    <location>
        <begin position="398"/>
        <end position="417"/>
    </location>
</feature>
<keyword evidence="3" id="KW-0268">Exocytosis</keyword>
<dbReference type="Gene3D" id="1.20.58.1220">
    <property type="entry name" value="Exo84p, C-terminal helical domain"/>
    <property type="match status" value="1"/>
</dbReference>
<dbReference type="Proteomes" id="UP001176517">
    <property type="component" value="Unassembled WGS sequence"/>
</dbReference>
<feature type="compositionally biased region" description="Polar residues" evidence="5">
    <location>
        <begin position="61"/>
        <end position="86"/>
    </location>
</feature>
<dbReference type="PANTHER" id="PTHR21426">
    <property type="entry name" value="EXOCYST COMPLEX COMPONENT 8"/>
    <property type="match status" value="1"/>
</dbReference>
<feature type="region of interest" description="Disordered" evidence="5">
    <location>
        <begin position="238"/>
        <end position="277"/>
    </location>
</feature>
<dbReference type="Pfam" id="PF08700">
    <property type="entry name" value="VPS51_Exo84_N"/>
    <property type="match status" value="1"/>
</dbReference>
<name>A0AAN6GV25_9BASI</name>
<evidence type="ECO:0000259" key="6">
    <source>
        <dbReference type="Pfam" id="PF16528"/>
    </source>
</evidence>
<dbReference type="PANTHER" id="PTHR21426:SF12">
    <property type="entry name" value="EXOCYST COMPLEX COMPONENT 8"/>
    <property type="match status" value="1"/>
</dbReference>
<dbReference type="GO" id="GO:0015031">
    <property type="term" value="P:protein transport"/>
    <property type="evidence" value="ECO:0007669"/>
    <property type="project" value="UniProtKB-KW"/>
</dbReference>